<evidence type="ECO:0000256" key="3">
    <source>
        <dbReference type="ARBA" id="ARBA00022737"/>
    </source>
</evidence>
<reference evidence="12 13" key="1">
    <citation type="submission" date="2019-04" db="EMBL/GenBank/DDBJ databases">
        <authorList>
            <consortium name="DOE Joint Genome Institute"/>
            <person name="Mondo S."/>
            <person name="Kjaerbolling I."/>
            <person name="Vesth T."/>
            <person name="Frisvad J.C."/>
            <person name="Nybo J.L."/>
            <person name="Theobald S."/>
            <person name="Kildgaard S."/>
            <person name="Isbrandt T."/>
            <person name="Kuo A."/>
            <person name="Sato A."/>
            <person name="Lyhne E.K."/>
            <person name="Kogle M.E."/>
            <person name="Wiebenga A."/>
            <person name="Kun R.S."/>
            <person name="Lubbers R.J."/>
            <person name="Makela M.R."/>
            <person name="Barry K."/>
            <person name="Chovatia M."/>
            <person name="Clum A."/>
            <person name="Daum C."/>
            <person name="Haridas S."/>
            <person name="He G."/>
            <person name="LaButti K."/>
            <person name="Lipzen A."/>
            <person name="Riley R."/>
            <person name="Salamov A."/>
            <person name="Simmons B.A."/>
            <person name="Magnuson J.K."/>
            <person name="Henrissat B."/>
            <person name="Mortensen U.H."/>
            <person name="Larsen T.O."/>
            <person name="Devries R.P."/>
            <person name="Grigoriev I.V."/>
            <person name="Machida M."/>
            <person name="Baker S.E."/>
            <person name="Andersen M.R."/>
            <person name="Cantor M.N."/>
            <person name="Hua S.X."/>
        </authorList>
    </citation>
    <scope>NUCLEOTIDE SEQUENCE [LARGE SCALE GENOMIC DNA]</scope>
    <source>
        <strain evidence="12 13">CBS 119388</strain>
    </source>
</reference>
<dbReference type="InterPro" id="IPR036236">
    <property type="entry name" value="Znf_C2H2_sf"/>
</dbReference>
<keyword evidence="9" id="KW-0539">Nucleus</keyword>
<evidence type="ECO:0000256" key="2">
    <source>
        <dbReference type="ARBA" id="ARBA00022723"/>
    </source>
</evidence>
<dbReference type="InterPro" id="IPR013087">
    <property type="entry name" value="Znf_C2H2_type"/>
</dbReference>
<dbReference type="GO" id="GO:0000981">
    <property type="term" value="F:DNA-binding transcription factor activity, RNA polymerase II-specific"/>
    <property type="evidence" value="ECO:0007669"/>
    <property type="project" value="InterPro"/>
</dbReference>
<dbReference type="OrthoDB" id="1405595at2759"/>
<evidence type="ECO:0000256" key="7">
    <source>
        <dbReference type="ARBA" id="ARBA00023125"/>
    </source>
</evidence>
<dbReference type="SUPFAM" id="SSF57701">
    <property type="entry name" value="Zn2/Cys6 DNA-binding domain"/>
    <property type="match status" value="1"/>
</dbReference>
<dbReference type="InterPro" id="IPR007219">
    <property type="entry name" value="XnlR_reg_dom"/>
</dbReference>
<organism evidence="12 13">
    <name type="scientific">Aspergillus pseudonomiae</name>
    <dbReference type="NCBI Taxonomy" id="1506151"/>
    <lineage>
        <taxon>Eukaryota</taxon>
        <taxon>Fungi</taxon>
        <taxon>Dikarya</taxon>
        <taxon>Ascomycota</taxon>
        <taxon>Pezizomycotina</taxon>
        <taxon>Eurotiomycetes</taxon>
        <taxon>Eurotiomycetidae</taxon>
        <taxon>Eurotiales</taxon>
        <taxon>Aspergillaceae</taxon>
        <taxon>Aspergillus</taxon>
        <taxon>Aspergillus subgen. Circumdati</taxon>
    </lineage>
</organism>
<dbReference type="Pfam" id="PF04082">
    <property type="entry name" value="Fungal_trans"/>
    <property type="match status" value="1"/>
</dbReference>
<evidence type="ECO:0000256" key="8">
    <source>
        <dbReference type="ARBA" id="ARBA00023163"/>
    </source>
</evidence>
<keyword evidence="13" id="KW-1185">Reference proteome</keyword>
<evidence type="ECO:0000256" key="10">
    <source>
        <dbReference type="SAM" id="MobiDB-lite"/>
    </source>
</evidence>
<dbReference type="GO" id="GO:0003677">
    <property type="term" value="F:DNA binding"/>
    <property type="evidence" value="ECO:0007669"/>
    <property type="project" value="UniProtKB-KW"/>
</dbReference>
<evidence type="ECO:0000256" key="4">
    <source>
        <dbReference type="ARBA" id="ARBA00022771"/>
    </source>
</evidence>
<dbReference type="InterPro" id="IPR001138">
    <property type="entry name" value="Zn2Cys6_DnaBD"/>
</dbReference>
<dbReference type="SUPFAM" id="SSF57667">
    <property type="entry name" value="beta-beta-alpha zinc fingers"/>
    <property type="match status" value="1"/>
</dbReference>
<dbReference type="Gene3D" id="3.30.160.60">
    <property type="entry name" value="Classic Zinc Finger"/>
    <property type="match status" value="2"/>
</dbReference>
<dbReference type="RefSeq" id="XP_031946866.1">
    <property type="nucleotide sequence ID" value="XM_032085892.1"/>
</dbReference>
<dbReference type="EMBL" id="ML736739">
    <property type="protein sequence ID" value="KAE8409547.1"/>
    <property type="molecule type" value="Genomic_DNA"/>
</dbReference>
<gene>
    <name evidence="12" type="ORF">BDV37DRAFT_277889</name>
</gene>
<dbReference type="GO" id="GO:0008270">
    <property type="term" value="F:zinc ion binding"/>
    <property type="evidence" value="ECO:0007669"/>
    <property type="project" value="UniProtKB-KW"/>
</dbReference>
<evidence type="ECO:0000256" key="11">
    <source>
        <dbReference type="SAM" id="Phobius"/>
    </source>
</evidence>
<keyword evidence="11" id="KW-0472">Membrane</keyword>
<dbReference type="PROSITE" id="PS50157">
    <property type="entry name" value="ZINC_FINGER_C2H2_2"/>
    <property type="match status" value="2"/>
</dbReference>
<evidence type="ECO:0000256" key="6">
    <source>
        <dbReference type="ARBA" id="ARBA00023015"/>
    </source>
</evidence>
<evidence type="ECO:0000256" key="9">
    <source>
        <dbReference type="ARBA" id="ARBA00023242"/>
    </source>
</evidence>
<dbReference type="PROSITE" id="PS00028">
    <property type="entry name" value="ZINC_FINGER_C2H2_1"/>
    <property type="match status" value="2"/>
</dbReference>
<dbReference type="AlphaFoldDB" id="A0A5N6I9Z7"/>
<name>A0A5N6I9Z7_9EURO</name>
<keyword evidence="4" id="KW-0863">Zinc-finger</keyword>
<dbReference type="Gene3D" id="4.10.240.10">
    <property type="entry name" value="Zn(2)-C6 fungal-type DNA-binding domain"/>
    <property type="match status" value="1"/>
</dbReference>
<evidence type="ECO:0000256" key="5">
    <source>
        <dbReference type="ARBA" id="ARBA00022833"/>
    </source>
</evidence>
<dbReference type="Proteomes" id="UP000325579">
    <property type="component" value="Unassembled WGS sequence"/>
</dbReference>
<dbReference type="FunFam" id="3.30.160.60:FF:000145">
    <property type="entry name" value="Zinc finger protein 574"/>
    <property type="match status" value="1"/>
</dbReference>
<dbReference type="Pfam" id="PF00096">
    <property type="entry name" value="zf-C2H2"/>
    <property type="match status" value="2"/>
</dbReference>
<proteinExistence type="predicted"/>
<keyword evidence="8" id="KW-0804">Transcription</keyword>
<feature type="transmembrane region" description="Helical" evidence="11">
    <location>
        <begin position="704"/>
        <end position="721"/>
    </location>
</feature>
<keyword evidence="11" id="KW-1133">Transmembrane helix</keyword>
<dbReference type="CDD" id="cd00067">
    <property type="entry name" value="GAL4"/>
    <property type="match status" value="1"/>
</dbReference>
<evidence type="ECO:0000313" key="12">
    <source>
        <dbReference type="EMBL" id="KAE8409547.1"/>
    </source>
</evidence>
<keyword evidence="2" id="KW-0479">Metal-binding</keyword>
<dbReference type="Pfam" id="PF00172">
    <property type="entry name" value="Zn_clus"/>
    <property type="match status" value="1"/>
</dbReference>
<accession>A0A5N7DSV6</accession>
<dbReference type="PROSITE" id="PS00463">
    <property type="entry name" value="ZN2_CY6_FUNGAL_1"/>
    <property type="match status" value="1"/>
</dbReference>
<accession>A0A5N6I9Z7</accession>
<dbReference type="PANTHER" id="PTHR47660">
    <property type="entry name" value="TRANSCRIPTION FACTOR WITH C2H2 AND ZN(2)-CYS(6) DNA BINDING DOMAIN (EUROFUNG)-RELATED-RELATED"/>
    <property type="match status" value="1"/>
</dbReference>
<protein>
    <submittedName>
        <fullName evidence="12">Uncharacterized protein</fullName>
    </submittedName>
</protein>
<feature type="region of interest" description="Disordered" evidence="10">
    <location>
        <begin position="223"/>
        <end position="260"/>
    </location>
</feature>
<evidence type="ECO:0000313" key="13">
    <source>
        <dbReference type="Proteomes" id="UP000325579"/>
    </source>
</evidence>
<keyword evidence="7" id="KW-0238">DNA-binding</keyword>
<comment type="subcellular location">
    <subcellularLocation>
        <location evidence="1">Nucleus</location>
    </subcellularLocation>
</comment>
<dbReference type="SMART" id="SM00066">
    <property type="entry name" value="GAL4"/>
    <property type="match status" value="1"/>
</dbReference>
<dbReference type="GO" id="GO:0006351">
    <property type="term" value="P:DNA-templated transcription"/>
    <property type="evidence" value="ECO:0007669"/>
    <property type="project" value="InterPro"/>
</dbReference>
<dbReference type="CDD" id="cd12148">
    <property type="entry name" value="fungal_TF_MHR"/>
    <property type="match status" value="1"/>
</dbReference>
<dbReference type="PROSITE" id="PS50048">
    <property type="entry name" value="ZN2_CY6_FUNGAL_2"/>
    <property type="match status" value="1"/>
</dbReference>
<dbReference type="GO" id="GO:0005634">
    <property type="term" value="C:nucleus"/>
    <property type="evidence" value="ECO:0007669"/>
    <property type="project" value="UniProtKB-SubCell"/>
</dbReference>
<dbReference type="GO" id="GO:0009893">
    <property type="term" value="P:positive regulation of metabolic process"/>
    <property type="evidence" value="ECO:0007669"/>
    <property type="project" value="UniProtKB-ARBA"/>
</dbReference>
<sequence>MGSTKDTPNFYCDVCRETFRRQEHLDRHLRRHLGVRPFTCSFCSKSFSRRDTLQRHISTHGDQPLPTSRAKRPRSNHACQNCAREKQRCSGHPPCARCTNKNRTCIFEHHSLGSDGARDRSSAVHVLSQDDIGQAGMSFGGDIKKLRALPGDPQLVEYASVEAPPEIRPFSALSIPNCVTDLGNLFTWGPFDCLHDPQYSASLNSGAGLSCLDTFCQQSTHPFESPPVLQSPRPGTPIEPATLQSLPTPTEEIHQSSQTASHVLNDPIASSSISPRGDPDSNSDYDILIAENFFHVRAVRNETYEQIQSFYLAQTEICFKRLALPDLNRLNCLVQLYFEYFHSQMPFIHPVMFESHGSWILVLAVAAIGSQYTKMAKGKQYIIVLSELLRRAIPLDAAKALQYDAMTLAQSTLLLNVSLVFNGFRDNIINLQFLRTWLATLIRPFLNPHSKTDSALLDVPRTVTISDRWHAWLQVEARTRLVYAFFLLDSFCVVFIDMQPSYSMDDFEHRLPSPDELWNCQDAHSWESHLQSCPEAPVITLREFLSSDCSSNFSIGQLSQFNRLTLLLGLFVGEKQAVNVSRFTTRFLVPNGNPRTLRYSQETPNSYPRLNSRYQLLEPSFTPTTSASAFPDCFTICYHLTSIFRYTSLRDILAYTGWLVTNVESIAAGKRIAQVMEKDTDGARKCVIHAGAIIRETRGVLTPACYQGFSLLFAFLYLWVYERFCTSITTKWLRSDHFSSHRLLRIDRGLDSALEQQWIAGNPDCRPYLTGVGLLLEPGASTRLLRECQRILKSYDAWPHLRAGFILALNELVEEVNPLTDAPYSWAS</sequence>
<keyword evidence="6" id="KW-0805">Transcription regulation</keyword>
<keyword evidence="5" id="KW-0862">Zinc</keyword>
<dbReference type="InterPro" id="IPR036864">
    <property type="entry name" value="Zn2-C6_fun-type_DNA-bd_sf"/>
</dbReference>
<keyword evidence="3" id="KW-0677">Repeat</keyword>
<dbReference type="GeneID" id="43670583"/>
<evidence type="ECO:0000256" key="1">
    <source>
        <dbReference type="ARBA" id="ARBA00004123"/>
    </source>
</evidence>
<keyword evidence="11" id="KW-0812">Transmembrane</keyword>
<dbReference type="SMART" id="SM00355">
    <property type="entry name" value="ZnF_C2H2"/>
    <property type="match status" value="2"/>
</dbReference>